<protein>
    <recommendedName>
        <fullName evidence="1">Death domain-containing protein</fullName>
    </recommendedName>
</protein>
<name>A0A1D2M9X8_ORCCI</name>
<dbReference type="PROSITE" id="PS50017">
    <property type="entry name" value="DEATH_DOMAIN"/>
    <property type="match status" value="1"/>
</dbReference>
<organism evidence="2 3">
    <name type="scientific">Orchesella cincta</name>
    <name type="common">Springtail</name>
    <name type="synonym">Podura cincta</name>
    <dbReference type="NCBI Taxonomy" id="48709"/>
    <lineage>
        <taxon>Eukaryota</taxon>
        <taxon>Metazoa</taxon>
        <taxon>Ecdysozoa</taxon>
        <taxon>Arthropoda</taxon>
        <taxon>Hexapoda</taxon>
        <taxon>Collembola</taxon>
        <taxon>Entomobryomorpha</taxon>
        <taxon>Entomobryoidea</taxon>
        <taxon>Orchesellidae</taxon>
        <taxon>Orchesellinae</taxon>
        <taxon>Orchesella</taxon>
    </lineage>
</organism>
<dbReference type="Gene3D" id="1.10.533.10">
    <property type="entry name" value="Death Domain, Fas"/>
    <property type="match status" value="1"/>
</dbReference>
<dbReference type="AlphaFoldDB" id="A0A1D2M9X8"/>
<gene>
    <name evidence="2" type="ORF">Ocin01_16895</name>
</gene>
<keyword evidence="3" id="KW-1185">Reference proteome</keyword>
<dbReference type="EMBL" id="LJIJ01002363">
    <property type="protein sequence ID" value="ODM89786.1"/>
    <property type="molecule type" value="Genomic_DNA"/>
</dbReference>
<sequence>MAQAQTGIDRMDVGNQLLLGDQDCPYEDIMDAIEGSASPGILYSKWKDFGRRLNTPDDTMTTLELNIGKPGNTYRNAISTILKESNGKPLSDVISALRKCNVNDIADAVTNKFSLR</sequence>
<evidence type="ECO:0000313" key="3">
    <source>
        <dbReference type="Proteomes" id="UP000094527"/>
    </source>
</evidence>
<feature type="domain" description="Death" evidence="1">
    <location>
        <begin position="45"/>
        <end position="113"/>
    </location>
</feature>
<dbReference type="Proteomes" id="UP000094527">
    <property type="component" value="Unassembled WGS sequence"/>
</dbReference>
<dbReference type="InterPro" id="IPR011029">
    <property type="entry name" value="DEATH-like_dom_sf"/>
</dbReference>
<dbReference type="InterPro" id="IPR000488">
    <property type="entry name" value="Death_dom"/>
</dbReference>
<comment type="caution">
    <text evidence="2">The sequence shown here is derived from an EMBL/GenBank/DDBJ whole genome shotgun (WGS) entry which is preliminary data.</text>
</comment>
<dbReference type="GO" id="GO:0007165">
    <property type="term" value="P:signal transduction"/>
    <property type="evidence" value="ECO:0007669"/>
    <property type="project" value="InterPro"/>
</dbReference>
<dbReference type="SUPFAM" id="SSF47986">
    <property type="entry name" value="DEATH domain"/>
    <property type="match status" value="1"/>
</dbReference>
<reference evidence="2 3" key="1">
    <citation type="journal article" date="2016" name="Genome Biol. Evol.">
        <title>Gene Family Evolution Reflects Adaptation to Soil Environmental Stressors in the Genome of the Collembolan Orchesella cincta.</title>
        <authorList>
            <person name="Faddeeva-Vakhrusheva A."/>
            <person name="Derks M.F."/>
            <person name="Anvar S.Y."/>
            <person name="Agamennone V."/>
            <person name="Suring W."/>
            <person name="Smit S."/>
            <person name="van Straalen N.M."/>
            <person name="Roelofs D."/>
        </authorList>
    </citation>
    <scope>NUCLEOTIDE SEQUENCE [LARGE SCALE GENOMIC DNA]</scope>
    <source>
        <tissue evidence="2">Mixed pool</tissue>
    </source>
</reference>
<proteinExistence type="predicted"/>
<dbReference type="CDD" id="cd01670">
    <property type="entry name" value="Death"/>
    <property type="match status" value="1"/>
</dbReference>
<evidence type="ECO:0000259" key="1">
    <source>
        <dbReference type="PROSITE" id="PS50017"/>
    </source>
</evidence>
<evidence type="ECO:0000313" key="2">
    <source>
        <dbReference type="EMBL" id="ODM89786.1"/>
    </source>
</evidence>
<accession>A0A1D2M9X8</accession>